<keyword evidence="3" id="KW-0687">Ribonucleoprotein</keyword>
<dbReference type="KEGG" id="pwo:UX70_C0001G0051"/>
<evidence type="ECO:0008006" key="6">
    <source>
        <dbReference type="Google" id="ProtNLM"/>
    </source>
</evidence>
<reference evidence="4 5" key="1">
    <citation type="journal article" date="2015" name="Nature">
        <title>rRNA introns, odd ribosomes, and small enigmatic genomes across a large radiation of phyla.</title>
        <authorList>
            <person name="Brown C.T."/>
            <person name="Hug L.A."/>
            <person name="Thomas B.C."/>
            <person name="Sharon I."/>
            <person name="Castelle C.J."/>
            <person name="Singh A."/>
            <person name="Wilkins M.J."/>
            <person name="Williams K.H."/>
            <person name="Banfield J.F."/>
        </authorList>
    </citation>
    <scope>NUCLEOTIDE SEQUENCE [LARGE SCALE GENOMIC DNA]</scope>
</reference>
<dbReference type="Proteomes" id="UP000035656">
    <property type="component" value="Chromosome"/>
</dbReference>
<sequence length="56" mass="6337">MKKTISKRLRITSTGKVLRRAMGLGHNRSRKSSTQLRRKANMRLLGGAASLIRQNM</sequence>
<evidence type="ECO:0000313" key="4">
    <source>
        <dbReference type="EMBL" id="AKM77789.1"/>
    </source>
</evidence>
<name>A0A0G4AQL6_9BACT</name>
<gene>
    <name evidence="4" type="ORF">UX70_C0001G0051</name>
</gene>
<evidence type="ECO:0000256" key="1">
    <source>
        <dbReference type="ARBA" id="ARBA00006598"/>
    </source>
</evidence>
<dbReference type="InterPro" id="IPR037229">
    <property type="entry name" value="Ribosomal_bL35_sf"/>
</dbReference>
<dbReference type="Gene3D" id="4.10.410.60">
    <property type="match status" value="1"/>
</dbReference>
<comment type="similarity">
    <text evidence="1">Belongs to the bacterial ribosomal protein bL35 family.</text>
</comment>
<keyword evidence="2" id="KW-0689">Ribosomal protein</keyword>
<dbReference type="InterPro" id="IPR021137">
    <property type="entry name" value="Ribosomal_bL35-like"/>
</dbReference>
<evidence type="ECO:0000313" key="5">
    <source>
        <dbReference type="Proteomes" id="UP000035656"/>
    </source>
</evidence>
<dbReference type="SUPFAM" id="SSF143034">
    <property type="entry name" value="L35p-like"/>
    <property type="match status" value="1"/>
</dbReference>
<protein>
    <recommendedName>
        <fullName evidence="6">50S ribosomal protein L35</fullName>
    </recommendedName>
</protein>
<accession>A0A0G4AQL6</accession>
<dbReference type="AlphaFoldDB" id="A0A0G4AQL6"/>
<dbReference type="STRING" id="1619007.UX70_C0001G0051"/>
<dbReference type="EMBL" id="CP011209">
    <property type="protein sequence ID" value="AKM77789.1"/>
    <property type="molecule type" value="Genomic_DNA"/>
</dbReference>
<dbReference type="Pfam" id="PF01632">
    <property type="entry name" value="Ribosomal_L35p"/>
    <property type="match status" value="1"/>
</dbReference>
<evidence type="ECO:0000256" key="3">
    <source>
        <dbReference type="ARBA" id="ARBA00023274"/>
    </source>
</evidence>
<proteinExistence type="inferred from homology"/>
<organism evidence="4 5">
    <name type="scientific">Candidatus Wolfebacteria bacterium GW2011_GWB1_47_1</name>
    <dbReference type="NCBI Taxonomy" id="1619007"/>
    <lineage>
        <taxon>Bacteria</taxon>
        <taxon>Candidatus Wolfeibacteriota</taxon>
    </lineage>
</organism>
<evidence type="ECO:0000256" key="2">
    <source>
        <dbReference type="ARBA" id="ARBA00022980"/>
    </source>
</evidence>